<keyword evidence="4 9" id="KW-0812">Transmembrane</keyword>
<keyword evidence="2" id="KW-0813">Transport</keyword>
<feature type="domain" description="ABC transmembrane type-1" evidence="11">
    <location>
        <begin position="21"/>
        <end position="304"/>
    </location>
</feature>
<feature type="transmembrane region" description="Helical" evidence="9">
    <location>
        <begin position="161"/>
        <end position="180"/>
    </location>
</feature>
<dbReference type="GO" id="GO:0005886">
    <property type="term" value="C:plasma membrane"/>
    <property type="evidence" value="ECO:0007669"/>
    <property type="project" value="UniProtKB-SubCell"/>
</dbReference>
<dbReference type="SUPFAM" id="SSF90123">
    <property type="entry name" value="ABC transporter transmembrane region"/>
    <property type="match status" value="1"/>
</dbReference>
<dbReference type="PROSITE" id="PS00211">
    <property type="entry name" value="ABC_TRANSPORTER_1"/>
    <property type="match status" value="1"/>
</dbReference>
<dbReference type="InterPro" id="IPR003439">
    <property type="entry name" value="ABC_transporter-like_ATP-bd"/>
</dbReference>
<dbReference type="Pfam" id="PF00664">
    <property type="entry name" value="ABC_membrane"/>
    <property type="match status" value="1"/>
</dbReference>
<dbReference type="CDD" id="cd18541">
    <property type="entry name" value="ABC_6TM_TmrB_like"/>
    <property type="match status" value="1"/>
</dbReference>
<dbReference type="InterPro" id="IPR017871">
    <property type="entry name" value="ABC_transporter-like_CS"/>
</dbReference>
<dbReference type="EMBL" id="FXBJ01000002">
    <property type="protein sequence ID" value="SMH37763.1"/>
    <property type="molecule type" value="Genomic_DNA"/>
</dbReference>
<dbReference type="STRING" id="1073423.SAMN04488700_2040"/>
<keyword evidence="7 9" id="KW-1133">Transmembrane helix</keyword>
<evidence type="ECO:0000256" key="7">
    <source>
        <dbReference type="ARBA" id="ARBA00022989"/>
    </source>
</evidence>
<dbReference type="FunFam" id="3.40.50.300:FF:000221">
    <property type="entry name" value="Multidrug ABC transporter ATP-binding protein"/>
    <property type="match status" value="1"/>
</dbReference>
<feature type="domain" description="ABC transporter" evidence="10">
    <location>
        <begin position="336"/>
        <end position="571"/>
    </location>
</feature>
<dbReference type="PROSITE" id="PS50929">
    <property type="entry name" value="ABC_TM1F"/>
    <property type="match status" value="1"/>
</dbReference>
<dbReference type="SMART" id="SM00382">
    <property type="entry name" value="AAA"/>
    <property type="match status" value="1"/>
</dbReference>
<dbReference type="InterPro" id="IPR039421">
    <property type="entry name" value="Type_1_exporter"/>
</dbReference>
<keyword evidence="6 12" id="KW-0067">ATP-binding</keyword>
<dbReference type="Pfam" id="PF00005">
    <property type="entry name" value="ABC_tran"/>
    <property type="match status" value="1"/>
</dbReference>
<dbReference type="GO" id="GO:0016887">
    <property type="term" value="F:ATP hydrolysis activity"/>
    <property type="evidence" value="ECO:0007669"/>
    <property type="project" value="InterPro"/>
</dbReference>
<dbReference type="InterPro" id="IPR003593">
    <property type="entry name" value="AAA+_ATPase"/>
</dbReference>
<name>A0A1X7NIV1_9LACT</name>
<feature type="transmembrane region" description="Helical" evidence="9">
    <location>
        <begin position="248"/>
        <end position="268"/>
    </location>
</feature>
<evidence type="ECO:0000256" key="1">
    <source>
        <dbReference type="ARBA" id="ARBA00004651"/>
    </source>
</evidence>
<evidence type="ECO:0000313" key="12">
    <source>
        <dbReference type="EMBL" id="SMH37763.1"/>
    </source>
</evidence>
<dbReference type="Proteomes" id="UP000193435">
    <property type="component" value="Unassembled WGS sequence"/>
</dbReference>
<evidence type="ECO:0000256" key="5">
    <source>
        <dbReference type="ARBA" id="ARBA00022741"/>
    </source>
</evidence>
<evidence type="ECO:0000256" key="8">
    <source>
        <dbReference type="ARBA" id="ARBA00023136"/>
    </source>
</evidence>
<dbReference type="OrthoDB" id="9770415at2"/>
<feature type="transmembrane region" description="Helical" evidence="9">
    <location>
        <begin position="21"/>
        <end position="41"/>
    </location>
</feature>
<evidence type="ECO:0000256" key="9">
    <source>
        <dbReference type="SAM" id="Phobius"/>
    </source>
</evidence>
<protein>
    <submittedName>
        <fullName evidence="12">ATP-binding cassette, subfamily B</fullName>
    </submittedName>
</protein>
<dbReference type="SUPFAM" id="SSF52540">
    <property type="entry name" value="P-loop containing nucleoside triphosphate hydrolases"/>
    <property type="match status" value="1"/>
</dbReference>
<proteinExistence type="predicted"/>
<dbReference type="GO" id="GO:0015421">
    <property type="term" value="F:ABC-type oligopeptide transporter activity"/>
    <property type="evidence" value="ECO:0007669"/>
    <property type="project" value="TreeGrafter"/>
</dbReference>
<evidence type="ECO:0000259" key="11">
    <source>
        <dbReference type="PROSITE" id="PS50929"/>
    </source>
</evidence>
<evidence type="ECO:0000313" key="13">
    <source>
        <dbReference type="Proteomes" id="UP000193435"/>
    </source>
</evidence>
<dbReference type="PANTHER" id="PTHR43394">
    <property type="entry name" value="ATP-DEPENDENT PERMEASE MDL1, MITOCHONDRIAL"/>
    <property type="match status" value="1"/>
</dbReference>
<dbReference type="InterPro" id="IPR027417">
    <property type="entry name" value="P-loop_NTPase"/>
</dbReference>
<dbReference type="Gene3D" id="3.40.50.300">
    <property type="entry name" value="P-loop containing nucleotide triphosphate hydrolases"/>
    <property type="match status" value="1"/>
</dbReference>
<keyword evidence="3" id="KW-1003">Cell membrane</keyword>
<reference evidence="12 13" key="1">
    <citation type="submission" date="2017-04" db="EMBL/GenBank/DDBJ databases">
        <authorList>
            <person name="Afonso C.L."/>
            <person name="Miller P.J."/>
            <person name="Scott M.A."/>
            <person name="Spackman E."/>
            <person name="Goraichik I."/>
            <person name="Dimitrov K.M."/>
            <person name="Suarez D.L."/>
            <person name="Swayne D.E."/>
        </authorList>
    </citation>
    <scope>NUCLEOTIDE SEQUENCE [LARGE SCALE GENOMIC DNA]</scope>
    <source>
        <strain evidence="12 13">LMG26642</strain>
    </source>
</reference>
<dbReference type="Gene3D" id="1.20.1560.10">
    <property type="entry name" value="ABC transporter type 1, transmembrane domain"/>
    <property type="match status" value="1"/>
</dbReference>
<dbReference type="AlphaFoldDB" id="A0A1X7NIV1"/>
<feature type="transmembrane region" description="Helical" evidence="9">
    <location>
        <begin position="134"/>
        <end position="155"/>
    </location>
</feature>
<dbReference type="RefSeq" id="WP_085560103.1">
    <property type="nucleotide sequence ID" value="NZ_FOAH01000008.1"/>
</dbReference>
<dbReference type="FunFam" id="1.20.1560.10:FF:000011">
    <property type="entry name" value="Multidrug ABC transporter ATP-binding protein"/>
    <property type="match status" value="1"/>
</dbReference>
<dbReference type="InterPro" id="IPR011527">
    <property type="entry name" value="ABC1_TM_dom"/>
</dbReference>
<dbReference type="PROSITE" id="PS50893">
    <property type="entry name" value="ABC_TRANSPORTER_2"/>
    <property type="match status" value="1"/>
</dbReference>
<dbReference type="PANTHER" id="PTHR43394:SF1">
    <property type="entry name" value="ATP-BINDING CASSETTE SUB-FAMILY B MEMBER 10, MITOCHONDRIAL"/>
    <property type="match status" value="1"/>
</dbReference>
<sequence>MFLLFKKLTPFFLEHKKRYGWAIFAMLIGNGLVLIPPFIVGQVIDGIYLDKLTDSLLMKQVLLFVFSIVVSYGIEIFWGYQLFGGKNVLTRQLRKQLMNHFLKMRSIFYRKFRTGDLMARATNDLDAISEMAGYGIMIAMDSTAFFGVILLTMFLTVSWKLTLACILPLPILGYLLKVLGDKVHIRYKESQDAFAEINDEVLESVEGIRVIRAYGRQEAMSAQFDEKTTNVLQKNISVAKINSAFQPLIKITLGISYVLAFGLGAIMVSKNEITIGQLVAFQVYLSMLVWPIQSIGELINLLQQGNASMDRVMEVLNTDDQMGHTGEKDILENGTITFKEVTFSYPDSKQLSLKKINLEIPKNTTLGIVGKTGSGKTTLVRQLLKEYPRGKGLISIGGVPIDAVKPDQLSSKFGYVPQEHILFSGTIRDNISFGRKDASEKEINEALHLANFDRDINKMPNGLDTQIGEKGISLSGGQKQRIAIARALIKNSAILILDDSLSAVDAETEKNIITNLKKYRNNKTTLIITHRLSSVYHAKQIIVMDNGAIIERGTHTELMDKKGWYEKQFIRQQLKEEE</sequence>
<keyword evidence="8 9" id="KW-0472">Membrane</keyword>
<evidence type="ECO:0000256" key="4">
    <source>
        <dbReference type="ARBA" id="ARBA00022692"/>
    </source>
</evidence>
<evidence type="ECO:0000256" key="3">
    <source>
        <dbReference type="ARBA" id="ARBA00022475"/>
    </source>
</evidence>
<evidence type="ECO:0000256" key="6">
    <source>
        <dbReference type="ARBA" id="ARBA00022840"/>
    </source>
</evidence>
<keyword evidence="13" id="KW-1185">Reference proteome</keyword>
<comment type="subcellular location">
    <subcellularLocation>
        <location evidence="1">Cell membrane</location>
        <topology evidence="1">Multi-pass membrane protein</topology>
    </subcellularLocation>
</comment>
<dbReference type="GO" id="GO:0005524">
    <property type="term" value="F:ATP binding"/>
    <property type="evidence" value="ECO:0007669"/>
    <property type="project" value="UniProtKB-KW"/>
</dbReference>
<accession>A0A1X7NIV1</accession>
<organism evidence="12 13">
    <name type="scientific">Carnobacterium iners</name>
    <dbReference type="NCBI Taxonomy" id="1073423"/>
    <lineage>
        <taxon>Bacteria</taxon>
        <taxon>Bacillati</taxon>
        <taxon>Bacillota</taxon>
        <taxon>Bacilli</taxon>
        <taxon>Lactobacillales</taxon>
        <taxon>Carnobacteriaceae</taxon>
        <taxon>Carnobacterium</taxon>
    </lineage>
</organism>
<evidence type="ECO:0000256" key="2">
    <source>
        <dbReference type="ARBA" id="ARBA00022448"/>
    </source>
</evidence>
<dbReference type="InterPro" id="IPR036640">
    <property type="entry name" value="ABC1_TM_sf"/>
</dbReference>
<evidence type="ECO:0000259" key="10">
    <source>
        <dbReference type="PROSITE" id="PS50893"/>
    </source>
</evidence>
<feature type="transmembrane region" description="Helical" evidence="9">
    <location>
        <begin position="61"/>
        <end position="83"/>
    </location>
</feature>
<gene>
    <name evidence="12" type="ORF">SAMN04488700_2040</name>
</gene>
<keyword evidence="5" id="KW-0547">Nucleotide-binding</keyword>